<proteinExistence type="predicted"/>
<dbReference type="EMBL" id="MT143520">
    <property type="protein sequence ID" value="QJA97735.1"/>
    <property type="molecule type" value="Genomic_DNA"/>
</dbReference>
<name>A0A6M3LYI1_9ZZZZ</name>
<gene>
    <name evidence="1" type="ORF">MM415B05987_0005</name>
</gene>
<reference evidence="1" key="1">
    <citation type="submission" date="2020-03" db="EMBL/GenBank/DDBJ databases">
        <title>The deep terrestrial virosphere.</title>
        <authorList>
            <person name="Holmfeldt K."/>
            <person name="Nilsson E."/>
            <person name="Simone D."/>
            <person name="Lopez-Fernandez M."/>
            <person name="Wu X."/>
            <person name="de Brujin I."/>
            <person name="Lundin D."/>
            <person name="Andersson A."/>
            <person name="Bertilsson S."/>
            <person name="Dopson M."/>
        </authorList>
    </citation>
    <scope>NUCLEOTIDE SEQUENCE</scope>
    <source>
        <strain evidence="1">MM415B05987</strain>
    </source>
</reference>
<organism evidence="1">
    <name type="scientific">viral metagenome</name>
    <dbReference type="NCBI Taxonomy" id="1070528"/>
    <lineage>
        <taxon>unclassified sequences</taxon>
        <taxon>metagenomes</taxon>
        <taxon>organismal metagenomes</taxon>
    </lineage>
</organism>
<accession>A0A6M3LYI1</accession>
<evidence type="ECO:0000313" key="1">
    <source>
        <dbReference type="EMBL" id="QJA97735.1"/>
    </source>
</evidence>
<protein>
    <submittedName>
        <fullName evidence="1">Uncharacterized protein</fullName>
    </submittedName>
</protein>
<dbReference type="AlphaFoldDB" id="A0A6M3LYI1"/>
<sequence>MGYTTSFWGQVTIEPALNKKEIDYLRKFSESRRMLREKGEYYVDGTGMAGQGRDPDIIDFNAPPTEQPGLWCQWIPTEDGKALEWNEAEKFYAAEQWMWYLIQNFLKPDPVAKIRFPKQFSFLKGHTCNGEIDAQGEESDDRWRLLVKDNEVSVERAHWEWDAPQDVVNEALLIRYCYETNKQSKKCDACDTRFKCYTGSPEPKPKYGAWGDNSFWEA</sequence>